<evidence type="ECO:0000313" key="3">
    <source>
        <dbReference type="Proteomes" id="UP000315295"/>
    </source>
</evidence>
<dbReference type="EMBL" id="VIEB01001710">
    <property type="protein sequence ID" value="TQD70693.1"/>
    <property type="molecule type" value="Genomic_DNA"/>
</dbReference>
<evidence type="ECO:0000259" key="1">
    <source>
        <dbReference type="Pfam" id="PF13966"/>
    </source>
</evidence>
<sequence length="161" mass="18654">MHNQNISSFVDHSINSLSWNFDFRRNLNEVEIEEVARLLQKVENIRLSQSRVDNRRWKLDLSGLFSCKSYRSFLSNNGIVQHFPPSSQIWKSKVPPKAKVLGWLVANRKLNTCDQIQRRSPFICLSPHWCSLCKAKEESFKPHFSPLFLHDSTVVEIVSGG</sequence>
<gene>
    <name evidence="2" type="ORF">C1H46_043772</name>
</gene>
<keyword evidence="3" id="KW-1185">Reference proteome</keyword>
<comment type="caution">
    <text evidence="2">The sequence shown here is derived from an EMBL/GenBank/DDBJ whole genome shotgun (WGS) entry which is preliminary data.</text>
</comment>
<feature type="domain" description="Reverse transcriptase zinc-binding" evidence="1">
    <location>
        <begin position="65"/>
        <end position="141"/>
    </location>
</feature>
<dbReference type="InterPro" id="IPR026960">
    <property type="entry name" value="RVT-Znf"/>
</dbReference>
<name>A0A540K908_MALBA</name>
<reference evidence="2 3" key="1">
    <citation type="journal article" date="2019" name="G3 (Bethesda)">
        <title>Sequencing of a Wild Apple (Malus baccata) Genome Unravels the Differences Between Cultivated and Wild Apple Species Regarding Disease Resistance and Cold Tolerance.</title>
        <authorList>
            <person name="Chen X."/>
        </authorList>
    </citation>
    <scope>NUCLEOTIDE SEQUENCE [LARGE SCALE GENOMIC DNA]</scope>
    <source>
        <strain evidence="3">cv. Shandingzi</strain>
        <tissue evidence="2">Leaves</tissue>
    </source>
</reference>
<organism evidence="2 3">
    <name type="scientific">Malus baccata</name>
    <name type="common">Siberian crab apple</name>
    <name type="synonym">Pyrus baccata</name>
    <dbReference type="NCBI Taxonomy" id="106549"/>
    <lineage>
        <taxon>Eukaryota</taxon>
        <taxon>Viridiplantae</taxon>
        <taxon>Streptophyta</taxon>
        <taxon>Embryophyta</taxon>
        <taxon>Tracheophyta</taxon>
        <taxon>Spermatophyta</taxon>
        <taxon>Magnoliopsida</taxon>
        <taxon>eudicotyledons</taxon>
        <taxon>Gunneridae</taxon>
        <taxon>Pentapetalae</taxon>
        <taxon>rosids</taxon>
        <taxon>fabids</taxon>
        <taxon>Rosales</taxon>
        <taxon>Rosaceae</taxon>
        <taxon>Amygdaloideae</taxon>
        <taxon>Maleae</taxon>
        <taxon>Malus</taxon>
    </lineage>
</organism>
<accession>A0A540K908</accession>
<dbReference type="AlphaFoldDB" id="A0A540K908"/>
<dbReference type="Pfam" id="PF13966">
    <property type="entry name" value="zf-RVT"/>
    <property type="match status" value="1"/>
</dbReference>
<protein>
    <recommendedName>
        <fullName evidence="1">Reverse transcriptase zinc-binding domain-containing protein</fullName>
    </recommendedName>
</protein>
<evidence type="ECO:0000313" key="2">
    <source>
        <dbReference type="EMBL" id="TQD70693.1"/>
    </source>
</evidence>
<dbReference type="Proteomes" id="UP000315295">
    <property type="component" value="Unassembled WGS sequence"/>
</dbReference>
<proteinExistence type="predicted"/>